<name>A0A3P3XJL6_9SPIR</name>
<protein>
    <submittedName>
        <fullName evidence="1">Uncharacterized protein</fullName>
    </submittedName>
</protein>
<reference evidence="1" key="1">
    <citation type="submission" date="2017-02" db="EMBL/GenBank/DDBJ databases">
        <authorList>
            <person name="Regsiter A."/>
            <person name="William W."/>
        </authorList>
    </citation>
    <scope>NUCLEOTIDE SEQUENCE</scope>
    <source>
        <strain evidence="1">Bib</strain>
    </source>
</reference>
<dbReference type="EMBL" id="FWDM01000022">
    <property type="protein sequence ID" value="SLM13785.1"/>
    <property type="molecule type" value="Genomic_DNA"/>
</dbReference>
<organism evidence="1">
    <name type="scientific">uncultured spirochete</name>
    <dbReference type="NCBI Taxonomy" id="156406"/>
    <lineage>
        <taxon>Bacteria</taxon>
        <taxon>Pseudomonadati</taxon>
        <taxon>Spirochaetota</taxon>
        <taxon>Spirochaetia</taxon>
        <taxon>Spirochaetales</taxon>
        <taxon>environmental samples</taxon>
    </lineage>
</organism>
<sequence length="156" mass="17227">MKQSPADKQAFERMAPGIITAAGFLGFDERSPDRIIAEDERAFEELGLDFNNVADRLEELAHKGEAGLGEPITVGELLVQSGDARGMLPCPWEDGFFHKNAVSVSPADTPLEACVEGEDMLIYSELSIHMLRAHHFCQGRGSPFRLEPTLLKQLLF</sequence>
<dbReference type="AlphaFoldDB" id="A0A3P3XJL6"/>
<accession>A0A3P3XJL6</accession>
<proteinExistence type="predicted"/>
<evidence type="ECO:0000313" key="1">
    <source>
        <dbReference type="EMBL" id="SLM13785.1"/>
    </source>
</evidence>
<gene>
    <name evidence="1" type="ORF">SPIROBIBN47_290203</name>
</gene>